<evidence type="ECO:0000313" key="3">
    <source>
        <dbReference type="Proteomes" id="UP000838878"/>
    </source>
</evidence>
<dbReference type="Proteomes" id="UP000838878">
    <property type="component" value="Chromosome 8"/>
</dbReference>
<dbReference type="EMBL" id="OV170228">
    <property type="protein sequence ID" value="CAH0730234.1"/>
    <property type="molecule type" value="Genomic_DNA"/>
</dbReference>
<dbReference type="OrthoDB" id="6927371at2759"/>
<proteinExistence type="predicted"/>
<dbReference type="AlphaFoldDB" id="A0A8J9V4V6"/>
<sequence>MADIESDGKMYEREDTLSGEADQKGLEQTVETWKDQYIQSILKPNCPRCYVRQRMRNLMMKQLVILSDFDQRLDEVQNLSTEALHSLLEGEPDLSLIQDTTTSQDVTMAEVHEEAICSIPEISVAASTSTSLPLPEVTVSDEQNTAQTTLSFSRDTFRPLQDKSRNWSFIHENGTWPSFDREMQVKKRKPEDEVSAVYNGPYKLIAYHQGTRRWHWNLIYISHNKQWGFNSRLGRIIREGTYKTTSINCLSSLREYLNSGNGCPVLQDILSDEHIETSKKNVKNLLIKQFGENWESLPELEWYKRLLCETVPTLSQNQEEKDDDEECDCFEPDTDTLRV</sequence>
<name>A0A8J9V4V6_9NEOP</name>
<feature type="compositionally biased region" description="Acidic residues" evidence="1">
    <location>
        <begin position="320"/>
        <end position="339"/>
    </location>
</feature>
<feature type="region of interest" description="Disordered" evidence="1">
    <location>
        <begin position="1"/>
        <end position="23"/>
    </location>
</feature>
<evidence type="ECO:0000313" key="2">
    <source>
        <dbReference type="EMBL" id="CAH0730234.1"/>
    </source>
</evidence>
<protein>
    <submittedName>
        <fullName evidence="2">Uncharacterized protein</fullName>
    </submittedName>
</protein>
<feature type="region of interest" description="Disordered" evidence="1">
    <location>
        <begin position="315"/>
        <end position="339"/>
    </location>
</feature>
<feature type="non-terminal residue" evidence="2">
    <location>
        <position position="339"/>
    </location>
</feature>
<reference evidence="2" key="1">
    <citation type="submission" date="2021-12" db="EMBL/GenBank/DDBJ databases">
        <authorList>
            <person name="Martin H S."/>
        </authorList>
    </citation>
    <scope>NUCLEOTIDE SEQUENCE</scope>
</reference>
<organism evidence="2 3">
    <name type="scientific">Brenthis ino</name>
    <name type="common">lesser marbled fritillary</name>
    <dbReference type="NCBI Taxonomy" id="405034"/>
    <lineage>
        <taxon>Eukaryota</taxon>
        <taxon>Metazoa</taxon>
        <taxon>Ecdysozoa</taxon>
        <taxon>Arthropoda</taxon>
        <taxon>Hexapoda</taxon>
        <taxon>Insecta</taxon>
        <taxon>Pterygota</taxon>
        <taxon>Neoptera</taxon>
        <taxon>Endopterygota</taxon>
        <taxon>Lepidoptera</taxon>
        <taxon>Glossata</taxon>
        <taxon>Ditrysia</taxon>
        <taxon>Papilionoidea</taxon>
        <taxon>Nymphalidae</taxon>
        <taxon>Heliconiinae</taxon>
        <taxon>Argynnini</taxon>
        <taxon>Brenthis</taxon>
    </lineage>
</organism>
<gene>
    <name evidence="2" type="ORF">BINO364_LOCUS15236</name>
</gene>
<accession>A0A8J9V4V6</accession>
<keyword evidence="3" id="KW-1185">Reference proteome</keyword>
<evidence type="ECO:0000256" key="1">
    <source>
        <dbReference type="SAM" id="MobiDB-lite"/>
    </source>
</evidence>